<dbReference type="RefSeq" id="WP_173013319.1">
    <property type="nucleotide sequence ID" value="NZ_AP019860.1"/>
</dbReference>
<proteinExistence type="predicted"/>
<sequence>MIRKLYLFKFYILQNDFEATITSPPQSDPNNEYLAIDKFITLKKDKITIKAGFSWDGASGISIDTDPFIKSSLVHDALYHLIRQGLLPKTYRKWADDVMHEINIAGGMNKFRAWYTWLAVRLFGFMAVKED</sequence>
<reference evidence="1 2" key="1">
    <citation type="submission" date="2019-08" db="EMBL/GenBank/DDBJ databases">
        <title>Complete genome sequence of Candidatus Uab amorphum.</title>
        <authorList>
            <person name="Shiratori T."/>
            <person name="Suzuki S."/>
            <person name="Kakizawa Y."/>
            <person name="Ishida K."/>
        </authorList>
    </citation>
    <scope>NUCLEOTIDE SEQUENCE [LARGE SCALE GENOMIC DNA]</scope>
    <source>
        <strain evidence="1 2">SRT547</strain>
    </source>
</reference>
<evidence type="ECO:0008006" key="3">
    <source>
        <dbReference type="Google" id="ProtNLM"/>
    </source>
</evidence>
<keyword evidence="2" id="KW-1185">Reference proteome</keyword>
<name>A0A5S9F3H1_UABAM</name>
<dbReference type="Pfam" id="PF07087">
    <property type="entry name" value="DUF1353"/>
    <property type="match status" value="1"/>
</dbReference>
<organism evidence="1 2">
    <name type="scientific">Uabimicrobium amorphum</name>
    <dbReference type="NCBI Taxonomy" id="2596890"/>
    <lineage>
        <taxon>Bacteria</taxon>
        <taxon>Pseudomonadati</taxon>
        <taxon>Planctomycetota</taxon>
        <taxon>Candidatus Uabimicrobiia</taxon>
        <taxon>Candidatus Uabimicrobiales</taxon>
        <taxon>Candidatus Uabimicrobiaceae</taxon>
        <taxon>Candidatus Uabimicrobium</taxon>
    </lineage>
</organism>
<dbReference type="AlphaFoldDB" id="A0A5S9F3H1"/>
<accession>A0A5S9F3H1</accession>
<dbReference type="Proteomes" id="UP000326354">
    <property type="component" value="Chromosome"/>
</dbReference>
<dbReference type="InterPro" id="IPR010767">
    <property type="entry name" value="Phage_CGC-2007_Cje0229"/>
</dbReference>
<protein>
    <recommendedName>
        <fullName evidence="3">DUF1353 domain-containing protein</fullName>
    </recommendedName>
</protein>
<dbReference type="EMBL" id="AP019860">
    <property type="protein sequence ID" value="BBM84488.1"/>
    <property type="molecule type" value="Genomic_DNA"/>
</dbReference>
<dbReference type="KEGG" id="uam:UABAM_02849"/>
<gene>
    <name evidence="1" type="ORF">UABAM_02849</name>
</gene>
<evidence type="ECO:0000313" key="2">
    <source>
        <dbReference type="Proteomes" id="UP000326354"/>
    </source>
</evidence>
<evidence type="ECO:0000313" key="1">
    <source>
        <dbReference type="EMBL" id="BBM84488.1"/>
    </source>
</evidence>